<proteinExistence type="predicted"/>
<name>A0ABT6FLL1_9BACT</name>
<reference evidence="2 3" key="1">
    <citation type="submission" date="2023-03" db="EMBL/GenBank/DDBJ databases">
        <title>Paludisphaera mucosa sp. nov. a novel planctomycete from northern fen.</title>
        <authorList>
            <person name="Ivanova A."/>
        </authorList>
    </citation>
    <scope>NUCLEOTIDE SEQUENCE [LARGE SCALE GENOMIC DNA]</scope>
    <source>
        <strain evidence="2 3">Pla2</strain>
    </source>
</reference>
<feature type="transmembrane region" description="Helical" evidence="1">
    <location>
        <begin position="103"/>
        <end position="121"/>
    </location>
</feature>
<organism evidence="2 3">
    <name type="scientific">Paludisphaera mucosa</name>
    <dbReference type="NCBI Taxonomy" id="3030827"/>
    <lineage>
        <taxon>Bacteria</taxon>
        <taxon>Pseudomonadati</taxon>
        <taxon>Planctomycetota</taxon>
        <taxon>Planctomycetia</taxon>
        <taxon>Isosphaerales</taxon>
        <taxon>Isosphaeraceae</taxon>
        <taxon>Paludisphaera</taxon>
    </lineage>
</organism>
<feature type="transmembrane region" description="Helical" evidence="1">
    <location>
        <begin position="20"/>
        <end position="43"/>
    </location>
</feature>
<dbReference type="Proteomes" id="UP001216907">
    <property type="component" value="Unassembled WGS sequence"/>
</dbReference>
<evidence type="ECO:0000313" key="2">
    <source>
        <dbReference type="EMBL" id="MDG3008463.1"/>
    </source>
</evidence>
<keyword evidence="1" id="KW-0812">Transmembrane</keyword>
<protein>
    <submittedName>
        <fullName evidence="2">Uncharacterized protein</fullName>
    </submittedName>
</protein>
<evidence type="ECO:0000313" key="3">
    <source>
        <dbReference type="Proteomes" id="UP001216907"/>
    </source>
</evidence>
<keyword evidence="3" id="KW-1185">Reference proteome</keyword>
<dbReference type="EMBL" id="JARRAG010000007">
    <property type="protein sequence ID" value="MDG3008463.1"/>
    <property type="molecule type" value="Genomic_DNA"/>
</dbReference>
<keyword evidence="1" id="KW-0472">Membrane</keyword>
<keyword evidence="1" id="KW-1133">Transmembrane helix</keyword>
<feature type="transmembrane region" description="Helical" evidence="1">
    <location>
        <begin position="64"/>
        <end position="91"/>
    </location>
</feature>
<sequence length="169" mass="18322">MLRRAISRGLIAAQVAVWHGMLLSAAALHLRGVLFFLGVGMLMRIPRARVDKDPIVLMCRFYGGLSGCLCGVVGLLGTVAIGLMFVVGSVANDADVIRTSLKLFVILIYVMVAVGFIEALADRIRETIEGPYMPTVPGREAKEIPRHAAYNVAEMEAAERGRRTRGVGR</sequence>
<dbReference type="RefSeq" id="WP_277864781.1">
    <property type="nucleotide sequence ID" value="NZ_JARRAG010000007.1"/>
</dbReference>
<evidence type="ECO:0000256" key="1">
    <source>
        <dbReference type="SAM" id="Phobius"/>
    </source>
</evidence>
<comment type="caution">
    <text evidence="2">The sequence shown here is derived from an EMBL/GenBank/DDBJ whole genome shotgun (WGS) entry which is preliminary data.</text>
</comment>
<gene>
    <name evidence="2" type="ORF">PZE19_32260</name>
</gene>
<accession>A0ABT6FLL1</accession>